<keyword evidence="2" id="KW-1185">Reference proteome</keyword>
<proteinExistence type="predicted"/>
<reference evidence="1" key="1">
    <citation type="submission" date="2023-05" db="EMBL/GenBank/DDBJ databases">
        <title>Nepenthes gracilis genome sequencing.</title>
        <authorList>
            <person name="Fukushima K."/>
        </authorList>
    </citation>
    <scope>NUCLEOTIDE SEQUENCE</scope>
    <source>
        <strain evidence="1">SING2019-196</strain>
    </source>
</reference>
<dbReference type="EMBL" id="BSYO01000013">
    <property type="protein sequence ID" value="GMH14213.1"/>
    <property type="molecule type" value="Genomic_DNA"/>
</dbReference>
<name>A0AAD3SMT6_NEPGR</name>
<comment type="caution">
    <text evidence="1">The sequence shown here is derived from an EMBL/GenBank/DDBJ whole genome shotgun (WGS) entry which is preliminary data.</text>
</comment>
<sequence length="127" mass="13848">MFLLGLAGVDLNPQGQSRLRRKICRTAVMRSTVGSPGGGQEDRNFLQTFRWRAKASSVPISLSDRATSSSTASAQRPQIHMPMCLSRILSTYAGVHSSVNPQQSHLANSISAFAEEMIWPADEDAED</sequence>
<accession>A0AAD3SMT6</accession>
<dbReference type="AlphaFoldDB" id="A0AAD3SMT6"/>
<evidence type="ECO:0000313" key="1">
    <source>
        <dbReference type="EMBL" id="GMH14213.1"/>
    </source>
</evidence>
<dbReference type="Proteomes" id="UP001279734">
    <property type="component" value="Unassembled WGS sequence"/>
</dbReference>
<organism evidence="1 2">
    <name type="scientific">Nepenthes gracilis</name>
    <name type="common">Slender pitcher plant</name>
    <dbReference type="NCBI Taxonomy" id="150966"/>
    <lineage>
        <taxon>Eukaryota</taxon>
        <taxon>Viridiplantae</taxon>
        <taxon>Streptophyta</taxon>
        <taxon>Embryophyta</taxon>
        <taxon>Tracheophyta</taxon>
        <taxon>Spermatophyta</taxon>
        <taxon>Magnoliopsida</taxon>
        <taxon>eudicotyledons</taxon>
        <taxon>Gunneridae</taxon>
        <taxon>Pentapetalae</taxon>
        <taxon>Caryophyllales</taxon>
        <taxon>Nepenthaceae</taxon>
        <taxon>Nepenthes</taxon>
    </lineage>
</organism>
<evidence type="ECO:0000313" key="2">
    <source>
        <dbReference type="Proteomes" id="UP001279734"/>
    </source>
</evidence>
<protein>
    <submittedName>
        <fullName evidence="1">Uncharacterized protein</fullName>
    </submittedName>
</protein>
<gene>
    <name evidence="1" type="ORF">Nepgr_016054</name>
</gene>